<sequence>IVHRRNWSIQEEDVLISILQEIVAVGDRSDNGCFRTDIYEQIVLKMCEKIPGLTTTSKHIQNKMKRLKYKYSTAYDMFSTSGFGWNDVHQCITVDAQVLEEYLKKHPSKNYIANKSFPQYERLKMIFGKDRVIGSMVESAIDALEHINLVSEVSPETKN</sequence>
<keyword evidence="3" id="KW-1185">Reference proteome</keyword>
<comment type="caution">
    <text evidence="2">The sequence shown here is derived from an EMBL/GenBank/DDBJ whole genome shotgun (WGS) entry which is preliminary data.</text>
</comment>
<gene>
    <name evidence="2" type="ORF">Ccrd_020838</name>
</gene>
<dbReference type="OMA" id="FWASEED"/>
<dbReference type="Gramene" id="KVI00900">
    <property type="protein sequence ID" value="KVI00900"/>
    <property type="gene ID" value="Ccrd_020838"/>
</dbReference>
<protein>
    <submittedName>
        <fullName evidence="2">Myb/SANT-like domain-containing protein</fullName>
    </submittedName>
</protein>
<feature type="domain" description="Myb/SANT-like" evidence="1">
    <location>
        <begin position="6"/>
        <end position="102"/>
    </location>
</feature>
<organism evidence="2 3">
    <name type="scientific">Cynara cardunculus var. scolymus</name>
    <name type="common">Globe artichoke</name>
    <name type="synonym">Cynara scolymus</name>
    <dbReference type="NCBI Taxonomy" id="59895"/>
    <lineage>
        <taxon>Eukaryota</taxon>
        <taxon>Viridiplantae</taxon>
        <taxon>Streptophyta</taxon>
        <taxon>Embryophyta</taxon>
        <taxon>Tracheophyta</taxon>
        <taxon>Spermatophyta</taxon>
        <taxon>Magnoliopsida</taxon>
        <taxon>eudicotyledons</taxon>
        <taxon>Gunneridae</taxon>
        <taxon>Pentapetalae</taxon>
        <taxon>asterids</taxon>
        <taxon>campanulids</taxon>
        <taxon>Asterales</taxon>
        <taxon>Asteraceae</taxon>
        <taxon>Carduoideae</taxon>
        <taxon>Cardueae</taxon>
        <taxon>Carduinae</taxon>
        <taxon>Cynara</taxon>
    </lineage>
</organism>
<evidence type="ECO:0000313" key="2">
    <source>
        <dbReference type="EMBL" id="KVI00900.1"/>
    </source>
</evidence>
<dbReference type="Proteomes" id="UP000243975">
    <property type="component" value="Unassembled WGS sequence"/>
</dbReference>
<reference evidence="2 3" key="1">
    <citation type="journal article" date="2016" name="Sci. Rep.">
        <title>The genome sequence of the outbreeding globe artichoke constructed de novo incorporating a phase-aware low-pass sequencing strategy of F1 progeny.</title>
        <authorList>
            <person name="Scaglione D."/>
            <person name="Reyes-Chin-Wo S."/>
            <person name="Acquadro A."/>
            <person name="Froenicke L."/>
            <person name="Portis E."/>
            <person name="Beitel C."/>
            <person name="Tirone M."/>
            <person name="Mauro R."/>
            <person name="Lo Monaco A."/>
            <person name="Mauromicale G."/>
            <person name="Faccioli P."/>
            <person name="Cattivelli L."/>
            <person name="Rieseberg L."/>
            <person name="Michelmore R."/>
            <person name="Lanteri S."/>
        </authorList>
    </citation>
    <scope>NUCLEOTIDE SEQUENCE [LARGE SCALE GENOMIC DNA]</scope>
    <source>
        <strain evidence="2">2C</strain>
    </source>
</reference>
<dbReference type="PANTHER" id="PTHR46250">
    <property type="entry name" value="MYB/SANT-LIKE DNA-BINDING DOMAIN PROTEIN-RELATED"/>
    <property type="match status" value="1"/>
</dbReference>
<evidence type="ECO:0000259" key="1">
    <source>
        <dbReference type="Pfam" id="PF12776"/>
    </source>
</evidence>
<proteinExistence type="predicted"/>
<dbReference type="AlphaFoldDB" id="A0A118K043"/>
<dbReference type="EMBL" id="LEKV01003179">
    <property type="protein sequence ID" value="KVI00900.1"/>
    <property type="molecule type" value="Genomic_DNA"/>
</dbReference>
<name>A0A118K043_CYNCS</name>
<accession>A0A118K043</accession>
<dbReference type="PANTHER" id="PTHR46250:SF18">
    <property type="entry name" value="MYB_SANT-LIKE DOMAIN-CONTAINING PROTEIN"/>
    <property type="match status" value="1"/>
</dbReference>
<evidence type="ECO:0000313" key="3">
    <source>
        <dbReference type="Proteomes" id="UP000243975"/>
    </source>
</evidence>
<dbReference type="InterPro" id="IPR024752">
    <property type="entry name" value="Myb/SANT-like_dom"/>
</dbReference>
<dbReference type="Pfam" id="PF12776">
    <property type="entry name" value="Myb_DNA-bind_3"/>
    <property type="match status" value="1"/>
</dbReference>
<feature type="non-terminal residue" evidence="2">
    <location>
        <position position="159"/>
    </location>
</feature>